<dbReference type="InterPro" id="IPR018247">
    <property type="entry name" value="EF_Hand_1_Ca_BS"/>
</dbReference>
<keyword evidence="6" id="KW-0539">Nucleus</keyword>
<dbReference type="GO" id="GO:0072686">
    <property type="term" value="C:mitotic spindle"/>
    <property type="evidence" value="ECO:0007669"/>
    <property type="project" value="UniProtKB-ARBA"/>
</dbReference>
<accession>A0A182UJD9</accession>
<organism evidence="10 11">
    <name type="scientific">Anopheles melas</name>
    <dbReference type="NCBI Taxonomy" id="34690"/>
    <lineage>
        <taxon>Eukaryota</taxon>
        <taxon>Metazoa</taxon>
        <taxon>Ecdysozoa</taxon>
        <taxon>Arthropoda</taxon>
        <taxon>Hexapoda</taxon>
        <taxon>Insecta</taxon>
        <taxon>Pterygota</taxon>
        <taxon>Neoptera</taxon>
        <taxon>Endopterygota</taxon>
        <taxon>Diptera</taxon>
        <taxon>Nematocera</taxon>
        <taxon>Culicoidea</taxon>
        <taxon>Culicidae</taxon>
        <taxon>Anophelinae</taxon>
        <taxon>Anopheles</taxon>
    </lineage>
</organism>
<name>A0A182UJD9_9DIPT</name>
<evidence type="ECO:0000256" key="3">
    <source>
        <dbReference type="ARBA" id="ARBA00022771"/>
    </source>
</evidence>
<dbReference type="InterPro" id="IPR013087">
    <property type="entry name" value="Znf_C2H2_type"/>
</dbReference>
<dbReference type="InterPro" id="IPR036236">
    <property type="entry name" value="Znf_C2H2_sf"/>
</dbReference>
<dbReference type="EnsemblMetazoa" id="AMEC021458-RA">
    <property type="protein sequence ID" value="AMEC021458-PA"/>
    <property type="gene ID" value="AMEC021458"/>
</dbReference>
<dbReference type="SUPFAM" id="SSF57667">
    <property type="entry name" value="beta-beta-alpha zinc fingers"/>
    <property type="match status" value="3"/>
</dbReference>
<keyword evidence="11" id="KW-1185">Reference proteome</keyword>
<feature type="domain" description="C2H2-type" evidence="8">
    <location>
        <begin position="559"/>
        <end position="587"/>
    </location>
</feature>
<sequence>MYMYDPPKKNNFTSVEEFQEAFNLFDNRGDGKIQQQQIGECLRALGQNPTESDVKKFTMQLKPDERVSFEVFLPIYQAISKQRTAETADDFIEGLRHFDKDASGFISSAELRHLLTTLGEKLGDDECIGELARGVNLAHRGGGRFVRFRFRRLGQHHLLARYRAGVQQHRQIATLHLLRQHQRGGDVGERFQPVRQLVHRDRQAVHVRLFRVAGQILGQHFRGQPVERLHRVGRQLVQVAYSLALAQEAGAHAEAPQHGARLVQKDVAGPDRPVDVALPVQIHQPLQDVAQNAHQYRFREARLEVVGHRVPAGAVAHERQHKVQIEMVHERGVVAEDVRMVELAQMLRLVHHVADVVLQILDQELLHRDVLPGGQVLCQKHRPQIAEAFGQLHLQRVCRVCLDALSNAYYLFEVTGGTTLAEIIQFCAQVQEDPESVAESNVEMQELVVELLMDSDEIHNQLYPVELLEEHFDLTSDTECALDLTSEQSEENLPDLEIVPALADQDEEGVSLATNNGNGPCYYCCHEDCLLTFHTKNALKRHVGLNHPTEQHSAPNVQHRCDNCDRGFATAEDQRIHQTALHLKRTIVSSSCKGRPNTRLSLFTATEKKCCDCFASFPTLEALLKHAVQQHSIRKAVHDPTRPVRCEVCFKLFRCRTKRNYHQSIPYKPLRYRCGTCDACFRTSAQLETHEIEQHSTEQKYVCGKCGACFKSAQNLKMHTLLHEEKREVCKTCGVRFHRKSNLRIHERVHSNTYYAVCPHCDKKYKTQSQLKQHLKVHTQERSLGCRYCAKRFMYTSDRKRHEMTHTGEYPFVCGGCSRKFSRSRLYTQHVAVCKAAAKDEA</sequence>
<keyword evidence="5" id="KW-0106">Calcium</keyword>
<keyword evidence="2" id="KW-0677">Repeat</keyword>
<dbReference type="Pfam" id="PF00096">
    <property type="entry name" value="zf-C2H2"/>
    <property type="match status" value="4"/>
</dbReference>
<evidence type="ECO:0000256" key="4">
    <source>
        <dbReference type="ARBA" id="ARBA00022833"/>
    </source>
</evidence>
<reference evidence="10" key="2">
    <citation type="submission" date="2020-05" db="UniProtKB">
        <authorList>
            <consortium name="EnsemblMetazoa"/>
        </authorList>
    </citation>
    <scope>IDENTIFICATION</scope>
    <source>
        <strain evidence="10">CM1001059</strain>
    </source>
</reference>
<dbReference type="CDD" id="cd00051">
    <property type="entry name" value="EFh"/>
    <property type="match status" value="1"/>
</dbReference>
<dbReference type="InterPro" id="IPR011992">
    <property type="entry name" value="EF-hand-dom_pair"/>
</dbReference>
<feature type="domain" description="C2H2-type" evidence="8">
    <location>
        <begin position="672"/>
        <end position="700"/>
    </location>
</feature>
<dbReference type="VEuPathDB" id="VectorBase:AMEC021458"/>
<proteinExistence type="predicted"/>
<dbReference type="GO" id="GO:0005509">
    <property type="term" value="F:calcium ion binding"/>
    <property type="evidence" value="ECO:0007669"/>
    <property type="project" value="InterPro"/>
</dbReference>
<dbReference type="PROSITE" id="PS00018">
    <property type="entry name" value="EF_HAND_1"/>
    <property type="match status" value="1"/>
</dbReference>
<dbReference type="InterPro" id="IPR050826">
    <property type="entry name" value="Krueppel_C2H2_ZnFinger"/>
</dbReference>
<evidence type="ECO:0000313" key="11">
    <source>
        <dbReference type="Proteomes" id="UP000075902"/>
    </source>
</evidence>
<dbReference type="Proteomes" id="UP000075902">
    <property type="component" value="Unassembled WGS sequence"/>
</dbReference>
<evidence type="ECO:0000259" key="9">
    <source>
        <dbReference type="PROSITE" id="PS50222"/>
    </source>
</evidence>
<dbReference type="Pfam" id="PF13405">
    <property type="entry name" value="EF-hand_6"/>
    <property type="match status" value="1"/>
</dbReference>
<feature type="domain" description="C2H2-type" evidence="8">
    <location>
        <begin position="523"/>
        <end position="552"/>
    </location>
</feature>
<protein>
    <submittedName>
        <fullName evidence="10">Uncharacterized protein</fullName>
    </submittedName>
</protein>
<feature type="domain" description="C2H2-type" evidence="8">
    <location>
        <begin position="784"/>
        <end position="811"/>
    </location>
</feature>
<keyword evidence="3 7" id="KW-0863">Zinc-finger</keyword>
<evidence type="ECO:0000256" key="6">
    <source>
        <dbReference type="ARBA" id="ARBA00023242"/>
    </source>
</evidence>
<dbReference type="AlphaFoldDB" id="A0A182UJD9"/>
<feature type="domain" description="C2H2-type" evidence="8">
    <location>
        <begin position="756"/>
        <end position="783"/>
    </location>
</feature>
<dbReference type="SUPFAM" id="SSF47473">
    <property type="entry name" value="EF-hand"/>
    <property type="match status" value="1"/>
</dbReference>
<dbReference type="STRING" id="34690.A0A182UJD9"/>
<dbReference type="Gene3D" id="1.10.238.10">
    <property type="entry name" value="EF-hand"/>
    <property type="match status" value="2"/>
</dbReference>
<dbReference type="SMART" id="SM00054">
    <property type="entry name" value="EFh"/>
    <property type="match status" value="2"/>
</dbReference>
<dbReference type="FunFam" id="1.10.238.10:FF:000527">
    <property type="entry name" value="Calmodulin-3"/>
    <property type="match status" value="1"/>
</dbReference>
<dbReference type="PROSITE" id="PS50157">
    <property type="entry name" value="ZINC_FINGER_C2H2_2"/>
    <property type="match status" value="7"/>
</dbReference>
<dbReference type="PROSITE" id="PS50222">
    <property type="entry name" value="EF_HAND_2"/>
    <property type="match status" value="2"/>
</dbReference>
<feature type="domain" description="EF-hand" evidence="9">
    <location>
        <begin position="86"/>
        <end position="121"/>
    </location>
</feature>
<evidence type="ECO:0000259" key="8">
    <source>
        <dbReference type="PROSITE" id="PS50157"/>
    </source>
</evidence>
<evidence type="ECO:0000256" key="5">
    <source>
        <dbReference type="ARBA" id="ARBA00022837"/>
    </source>
</evidence>
<feature type="domain" description="EF-hand" evidence="9">
    <location>
        <begin position="13"/>
        <end position="48"/>
    </location>
</feature>
<dbReference type="PANTHER" id="PTHR24377">
    <property type="entry name" value="IP01015P-RELATED"/>
    <property type="match status" value="1"/>
</dbReference>
<dbReference type="Gene3D" id="3.30.160.60">
    <property type="entry name" value="Classic Zinc Finger"/>
    <property type="match status" value="5"/>
</dbReference>
<dbReference type="SMART" id="SM00355">
    <property type="entry name" value="ZnF_C2H2"/>
    <property type="match status" value="9"/>
</dbReference>
<evidence type="ECO:0000256" key="1">
    <source>
        <dbReference type="ARBA" id="ARBA00022723"/>
    </source>
</evidence>
<evidence type="ECO:0000256" key="2">
    <source>
        <dbReference type="ARBA" id="ARBA00022737"/>
    </source>
</evidence>
<feature type="domain" description="C2H2-type" evidence="8">
    <location>
        <begin position="701"/>
        <end position="728"/>
    </location>
</feature>
<keyword evidence="1" id="KW-0479">Metal-binding</keyword>
<dbReference type="GO" id="GO:0008270">
    <property type="term" value="F:zinc ion binding"/>
    <property type="evidence" value="ECO:0007669"/>
    <property type="project" value="UniProtKB-KW"/>
</dbReference>
<feature type="domain" description="C2H2-type" evidence="8">
    <location>
        <begin position="728"/>
        <end position="755"/>
    </location>
</feature>
<evidence type="ECO:0000313" key="10">
    <source>
        <dbReference type="EnsemblMetazoa" id="AMEC021458-PA"/>
    </source>
</evidence>
<keyword evidence="4" id="KW-0862">Zinc</keyword>
<evidence type="ECO:0000256" key="7">
    <source>
        <dbReference type="PROSITE-ProRule" id="PRU00042"/>
    </source>
</evidence>
<reference evidence="11" key="1">
    <citation type="submission" date="2014-01" db="EMBL/GenBank/DDBJ databases">
        <title>The Genome Sequence of Anopheles melas CM1001059_A (V2).</title>
        <authorList>
            <consortium name="The Broad Institute Genomics Platform"/>
            <person name="Neafsey D.E."/>
            <person name="Besansky N."/>
            <person name="Howell P."/>
            <person name="Walton C."/>
            <person name="Young S.K."/>
            <person name="Zeng Q."/>
            <person name="Gargeya S."/>
            <person name="Fitzgerald M."/>
            <person name="Haas B."/>
            <person name="Abouelleil A."/>
            <person name="Allen A.W."/>
            <person name="Alvarado L."/>
            <person name="Arachchi H.M."/>
            <person name="Berlin A.M."/>
            <person name="Chapman S.B."/>
            <person name="Gainer-Dewar J."/>
            <person name="Goldberg J."/>
            <person name="Griggs A."/>
            <person name="Gujja S."/>
            <person name="Hansen M."/>
            <person name="Howarth C."/>
            <person name="Imamovic A."/>
            <person name="Ireland A."/>
            <person name="Larimer J."/>
            <person name="McCowan C."/>
            <person name="Murphy C."/>
            <person name="Pearson M."/>
            <person name="Poon T.W."/>
            <person name="Priest M."/>
            <person name="Roberts A."/>
            <person name="Saif S."/>
            <person name="Shea T."/>
            <person name="Sisk P."/>
            <person name="Sykes S."/>
            <person name="Wortman J."/>
            <person name="Nusbaum C."/>
            <person name="Birren B."/>
        </authorList>
    </citation>
    <scope>NUCLEOTIDE SEQUENCE [LARGE SCALE GENOMIC DNA]</scope>
    <source>
        <strain evidence="11">CM1001059</strain>
    </source>
</reference>
<dbReference type="InterPro" id="IPR002048">
    <property type="entry name" value="EF_hand_dom"/>
</dbReference>
<dbReference type="PROSITE" id="PS00028">
    <property type="entry name" value="ZINC_FINGER_C2H2_1"/>
    <property type="match status" value="8"/>
</dbReference>